<dbReference type="PANTHER" id="PTHR21437">
    <property type="entry name" value="WIDE AWAKE"/>
    <property type="match status" value="1"/>
</dbReference>
<evidence type="ECO:0000256" key="1">
    <source>
        <dbReference type="SAM" id="MobiDB-lite"/>
    </source>
</evidence>
<dbReference type="Proteomes" id="UP000265040">
    <property type="component" value="Chromosome 8"/>
</dbReference>
<dbReference type="GeneTree" id="ENSGT00940000163984"/>
<dbReference type="RefSeq" id="XP_026201484.1">
    <property type="nucleotide sequence ID" value="XM_026345699.1"/>
</dbReference>
<dbReference type="Ensembl" id="ENSATET00000013667.3">
    <property type="protein sequence ID" value="ENSATEP00000013449.1"/>
    <property type="gene ID" value="ENSATEG00000009398.3"/>
</dbReference>
<feature type="region of interest" description="Disordered" evidence="1">
    <location>
        <begin position="991"/>
        <end position="1010"/>
    </location>
</feature>
<dbReference type="InterPro" id="IPR036116">
    <property type="entry name" value="FN3_sf"/>
</dbReference>
<evidence type="ECO:0000313" key="4">
    <source>
        <dbReference type="Proteomes" id="UP000265040"/>
    </source>
</evidence>
<dbReference type="CDD" id="cd00063">
    <property type="entry name" value="FN3"/>
    <property type="match status" value="1"/>
</dbReference>
<feature type="region of interest" description="Disordered" evidence="1">
    <location>
        <begin position="1"/>
        <end position="20"/>
    </location>
</feature>
<dbReference type="SUPFAM" id="SSF49265">
    <property type="entry name" value="Fibronectin type III"/>
    <property type="match status" value="1"/>
</dbReference>
<dbReference type="GO" id="GO:0061172">
    <property type="term" value="P:regulation of establishment of bipolar cell polarity"/>
    <property type="evidence" value="ECO:0007669"/>
    <property type="project" value="TreeGrafter"/>
</dbReference>
<dbReference type="InParanoid" id="A0A3Q1I1A7"/>
<reference evidence="3" key="2">
    <citation type="submission" date="2025-08" db="UniProtKB">
        <authorList>
            <consortium name="Ensembl"/>
        </authorList>
    </citation>
    <scope>IDENTIFICATION</scope>
</reference>
<feature type="domain" description="Fibronectin type-III" evidence="2">
    <location>
        <begin position="214"/>
        <end position="311"/>
    </location>
</feature>
<keyword evidence="4" id="KW-1185">Reference proteome</keyword>
<dbReference type="GeneID" id="113152435"/>
<dbReference type="PANTHER" id="PTHR21437:SF2">
    <property type="entry name" value="ANKYRIN REPEAT AND FIBRONECTIN TYPE-III DOMAIN-CONTAINING PROTEIN 1-LIKE"/>
    <property type="match status" value="1"/>
</dbReference>
<dbReference type="Pfam" id="PF00041">
    <property type="entry name" value="fn3"/>
    <property type="match status" value="1"/>
</dbReference>
<dbReference type="PROSITE" id="PS50853">
    <property type="entry name" value="FN3"/>
    <property type="match status" value="1"/>
</dbReference>
<dbReference type="GO" id="GO:0000132">
    <property type="term" value="P:establishment of mitotic spindle orientation"/>
    <property type="evidence" value="ECO:0007669"/>
    <property type="project" value="TreeGrafter"/>
</dbReference>
<protein>
    <recommendedName>
        <fullName evidence="2">Fibronectin type-III domain-containing protein</fullName>
    </recommendedName>
</protein>
<evidence type="ECO:0000313" key="3">
    <source>
        <dbReference type="Ensembl" id="ENSATEP00000013449.1"/>
    </source>
</evidence>
<accession>A0A3Q1I1A7</accession>
<dbReference type="InterPro" id="IPR013783">
    <property type="entry name" value="Ig-like_fold"/>
</dbReference>
<reference evidence="3" key="3">
    <citation type="submission" date="2025-09" db="UniProtKB">
        <authorList>
            <consortium name="Ensembl"/>
        </authorList>
    </citation>
    <scope>IDENTIFICATION</scope>
</reference>
<dbReference type="InterPro" id="IPR003961">
    <property type="entry name" value="FN3_dom"/>
</dbReference>
<dbReference type="GO" id="GO:0005819">
    <property type="term" value="C:spindle"/>
    <property type="evidence" value="ECO:0007669"/>
    <property type="project" value="TreeGrafter"/>
</dbReference>
<organism evidence="3 4">
    <name type="scientific">Anabas testudineus</name>
    <name type="common">Climbing perch</name>
    <name type="synonym">Anthias testudineus</name>
    <dbReference type="NCBI Taxonomy" id="64144"/>
    <lineage>
        <taxon>Eukaryota</taxon>
        <taxon>Metazoa</taxon>
        <taxon>Chordata</taxon>
        <taxon>Craniata</taxon>
        <taxon>Vertebrata</taxon>
        <taxon>Euteleostomi</taxon>
        <taxon>Actinopterygii</taxon>
        <taxon>Neopterygii</taxon>
        <taxon>Teleostei</taxon>
        <taxon>Neoteleostei</taxon>
        <taxon>Acanthomorphata</taxon>
        <taxon>Anabantaria</taxon>
        <taxon>Anabantiformes</taxon>
        <taxon>Anabantoidei</taxon>
        <taxon>Anabantidae</taxon>
        <taxon>Anabas</taxon>
    </lineage>
</organism>
<dbReference type="OMA" id="HSIQWAQ"/>
<feature type="compositionally biased region" description="Polar residues" evidence="1">
    <location>
        <begin position="993"/>
        <end position="1010"/>
    </location>
</feature>
<sequence>MSVSMRNPPQRRRSLGPVSPKRIYRNLSVRLKGGESSAAGETDIPKHLSKSADAYKTLWEAVENEDTLAVQSLLSRDHTNCGGGSSMWERGEKKEKDWEREREKAVNRVSEQGLVPLDVAALTHNSPLLHVLTKAGARHNPVLCQPAEWALKLDALVALAGKRVEERKKELGKKAGTAPQAQADVQRYIRLWSLRLQLYCRMRENFQNTELPSPPSHVSILVTSTSSLFVAIKEPEGDTTVGLITRYKVEWSTSASFKRILGSAQVTETKNPSYTITGLTAGVHYFVRVSAYNVRGWGLPQCSTPVSAAPSSWRECVGVKSQFRNHEGLVRKLLEDAREPHYRGYCIESSKPQSPSKRLSMSRGIKQLFQSATKFVRLLQRGVYLATVFYHKENILVTAEDQLPLVEIQCCSNSIIQDFLWFAKLSCAWQQVPWLQQALFSAHSSPSSLLQNRHNILRAVSQLQSSLGTMDLGQLYYEPLKDRQGNVLLVTLKEFPNSCPPDPPLHWMALARLERNRSRTPLLPEPTAMDMLYEQLKEKLSFHRHSIQSVQPGLYVGILKLCSSVEQIRVLVPQRLPNVLCHTRVRHNAHVSREEWAWLQSHVKTTANGSVQNMLSSEEKSLMENSETVEFIRSLRAAVTHLLTKLNIPLYRAYQYGVYTGQLLQFGDKVSMLLLLPPSEDFSSSYWPLVGTKEPGLTMPLQIFELVHFWTYERDFLSQYCQAWVRLELDTHLAQQALREALDTKELQEARERLNHIAELSHRLEVVWRDARWIMDCLQCVRSKQWVGAVPLGLVMGGDPPLRPDGEEEEESLSARLTWPGRTQRAIRESVVNVTPPDVVTADISAPPGVVVVSENPALTIIDGVAKGGYPVDISAQTTVALTSSSESELGCGSDLIKSGPDAAAVAQFKDLDTQEAYRGEQDSPSSITEVIQLMEMAELVDILPTLSHIEEGSPSGPSVPSVMDMLESFGLGIGENSTFLDLEKSDLISGAGCQSQPNSSSVTETHSERSMFQGQDMSDTVCHTELSISGHDVTVLSSDRDAQQVSSKAVCLPARGQVEWDRPWNGSS</sequence>
<dbReference type="RefSeq" id="XP_026201476.1">
    <property type="nucleotide sequence ID" value="XM_026345691.1"/>
</dbReference>
<dbReference type="OrthoDB" id="2428204at2759"/>
<dbReference type="Gene3D" id="2.60.40.10">
    <property type="entry name" value="Immunoglobulins"/>
    <property type="match status" value="1"/>
</dbReference>
<dbReference type="STRING" id="64144.ENSATEP00000013492"/>
<reference evidence="3" key="1">
    <citation type="submission" date="2021-04" db="EMBL/GenBank/DDBJ databases">
        <authorList>
            <consortium name="Wellcome Sanger Institute Data Sharing"/>
        </authorList>
    </citation>
    <scope>NUCLEOTIDE SEQUENCE [LARGE SCALE GENOMIC DNA]</scope>
</reference>
<proteinExistence type="predicted"/>
<dbReference type="InterPro" id="IPR039269">
    <property type="entry name" value="ANKFN1"/>
</dbReference>
<dbReference type="AlphaFoldDB" id="A0A3Q1I1A7"/>
<name>A0A3Q1I1A7_ANATE</name>
<evidence type="ECO:0000259" key="2">
    <source>
        <dbReference type="PROSITE" id="PS50853"/>
    </source>
</evidence>
<dbReference type="SMART" id="SM00060">
    <property type="entry name" value="FN3"/>
    <property type="match status" value="1"/>
</dbReference>